<dbReference type="EMBL" id="SRLO01000904">
    <property type="protein sequence ID" value="TNN44411.1"/>
    <property type="molecule type" value="Genomic_DNA"/>
</dbReference>
<protein>
    <submittedName>
        <fullName evidence="1">Uncharacterized protein</fullName>
    </submittedName>
</protein>
<evidence type="ECO:0000313" key="1">
    <source>
        <dbReference type="EMBL" id="TNN44411.1"/>
    </source>
</evidence>
<sequence length="66" mass="7021">MEACSCSPGGVALEAWHWRRGLGGGAMEAVNARPQIWTPACFEVASSTSQVSNTRPAGRIWLVASF</sequence>
<proteinExistence type="predicted"/>
<dbReference type="AlphaFoldDB" id="A0A4Z2FTS3"/>
<comment type="caution">
    <text evidence="1">The sequence shown here is derived from an EMBL/GenBank/DDBJ whole genome shotgun (WGS) entry which is preliminary data.</text>
</comment>
<name>A0A4Z2FTS3_9TELE</name>
<dbReference type="Proteomes" id="UP000314294">
    <property type="component" value="Unassembled WGS sequence"/>
</dbReference>
<accession>A0A4Z2FTS3</accession>
<reference evidence="1 2" key="1">
    <citation type="submission" date="2019-03" db="EMBL/GenBank/DDBJ databases">
        <title>First draft genome of Liparis tanakae, snailfish: a comprehensive survey of snailfish specific genes.</title>
        <authorList>
            <person name="Kim W."/>
            <person name="Song I."/>
            <person name="Jeong J.-H."/>
            <person name="Kim D."/>
            <person name="Kim S."/>
            <person name="Ryu S."/>
            <person name="Song J.Y."/>
            <person name="Lee S.K."/>
        </authorList>
    </citation>
    <scope>NUCLEOTIDE SEQUENCE [LARGE SCALE GENOMIC DNA]</scope>
    <source>
        <tissue evidence="1">Muscle</tissue>
    </source>
</reference>
<keyword evidence="2" id="KW-1185">Reference proteome</keyword>
<organism evidence="1 2">
    <name type="scientific">Liparis tanakae</name>
    <name type="common">Tanaka's snailfish</name>
    <dbReference type="NCBI Taxonomy" id="230148"/>
    <lineage>
        <taxon>Eukaryota</taxon>
        <taxon>Metazoa</taxon>
        <taxon>Chordata</taxon>
        <taxon>Craniata</taxon>
        <taxon>Vertebrata</taxon>
        <taxon>Euteleostomi</taxon>
        <taxon>Actinopterygii</taxon>
        <taxon>Neopterygii</taxon>
        <taxon>Teleostei</taxon>
        <taxon>Neoteleostei</taxon>
        <taxon>Acanthomorphata</taxon>
        <taxon>Eupercaria</taxon>
        <taxon>Perciformes</taxon>
        <taxon>Cottioidei</taxon>
        <taxon>Cottales</taxon>
        <taxon>Liparidae</taxon>
        <taxon>Liparis</taxon>
    </lineage>
</organism>
<gene>
    <name evidence="1" type="ORF">EYF80_045404</name>
</gene>
<evidence type="ECO:0000313" key="2">
    <source>
        <dbReference type="Proteomes" id="UP000314294"/>
    </source>
</evidence>